<evidence type="ECO:0000256" key="1">
    <source>
        <dbReference type="SAM" id="MobiDB-lite"/>
    </source>
</evidence>
<gene>
    <name evidence="4" type="ORF">CAAN4_A06282</name>
</gene>
<feature type="region of interest" description="Disordered" evidence="1">
    <location>
        <begin position="1"/>
        <end position="61"/>
    </location>
</feature>
<feature type="region of interest" description="Disordered" evidence="1">
    <location>
        <begin position="84"/>
        <end position="156"/>
    </location>
</feature>
<feature type="domain" description="Bul1 N-terminal" evidence="2">
    <location>
        <begin position="60"/>
        <end position="470"/>
    </location>
</feature>
<dbReference type="Pfam" id="PF04425">
    <property type="entry name" value="Bul1_N"/>
    <property type="match status" value="1"/>
</dbReference>
<dbReference type="InterPro" id="IPR007519">
    <property type="entry name" value="Bul1_N"/>
</dbReference>
<feature type="compositionally biased region" description="Basic residues" evidence="1">
    <location>
        <begin position="1"/>
        <end position="12"/>
    </location>
</feature>
<evidence type="ECO:0000313" key="5">
    <source>
        <dbReference type="Proteomes" id="UP001497600"/>
    </source>
</evidence>
<sequence>MSFFKRRSKKKEKSTDDLTPSKSNMSSTSSSVSITPVHSNTISPQISRPQSVGPRSIPPDEKILNILPSYHMYKSTVSRALTPSQENFKVDPPTYEVTPTTSPFDLSPMRSPLDTPLASGASTPGYFGEFSPPTASAPPSSSSVPSRPDTPLQADDQFNEDSANIWENTVLANAHRLKNLTHTDNKLSNDLDIQIHVTERVCEKGVEPIPMNPQDKEFRQGDYIHGYVTIQNMSTQPINFEMVYVVFEGQLVTLDNNQGIIDTKKPCTVYKFLNMIDLFASWSYANIDRLVTDNGDPHDWCDGETDPWDNTVLSIGVKRLFQPGVKYKRFFTFRVPEKLLDDACEIHDLGRHQEVPPSLGHRRDMGVTNNSTSLAHNDIKDFSFVDASIFYSVDARVIGKASEYHFQSTSRTGDEYVIAKEVSVPIRVLPLSNPELDSYANSEECNLFYKAFVDSVLAKIQLGRELLNLPPEEGEAARAGGGIASPLDLTPMNSMESSVVKVRQLYATHSGGDGHGLTPISSANLKVPHKSINEESYQSFLAYRKKTLTGYGKSTGILTLTTPKVPYRVSYVVPERYRKEGVPIAGNTIITIPLEVQFLHENESQEVHSTLPDIKDVVIDVVVFTAKAKKHQIPVEFTHEHLFREQEVEGSKRHGGDNFDTIVVKRFQNYIQELTDLIRRVGADILLVETQLFKDLKSMAFLNAKYINLAVAGAVITSASDNSSGVHKNLSSVPWERQNSETVSSSHTVYSKNFEVTLDISKAHLRSTSGGHRSGEFCLVPDFQSCHMARMYYLKICVKLSNNQVMTVNAPLIVEKY</sequence>
<reference evidence="4 5" key="1">
    <citation type="submission" date="2024-01" db="EMBL/GenBank/DDBJ databases">
        <authorList>
            <consortium name="Genoscope - CEA"/>
            <person name="William W."/>
        </authorList>
    </citation>
    <scope>NUCLEOTIDE SEQUENCE [LARGE SCALE GENOMIC DNA]</scope>
    <source>
        <strain evidence="4 5">29B2s-10</strain>
    </source>
</reference>
<evidence type="ECO:0000259" key="3">
    <source>
        <dbReference type="Pfam" id="PF04426"/>
    </source>
</evidence>
<name>A0ABP0E7X1_9ASCO</name>
<dbReference type="InterPro" id="IPR039634">
    <property type="entry name" value="Bul1-like"/>
</dbReference>
<proteinExistence type="predicted"/>
<dbReference type="Proteomes" id="UP001497600">
    <property type="component" value="Chromosome A"/>
</dbReference>
<evidence type="ECO:0000313" key="4">
    <source>
        <dbReference type="EMBL" id="CAK7893209.1"/>
    </source>
</evidence>
<feature type="domain" description="Bul1 C-terminal" evidence="3">
    <location>
        <begin position="591"/>
        <end position="816"/>
    </location>
</feature>
<accession>A0ABP0E7X1</accession>
<feature type="compositionally biased region" description="Low complexity" evidence="1">
    <location>
        <begin position="21"/>
        <end position="33"/>
    </location>
</feature>
<evidence type="ECO:0000259" key="2">
    <source>
        <dbReference type="Pfam" id="PF04425"/>
    </source>
</evidence>
<dbReference type="PANTHER" id="PTHR31904">
    <property type="entry name" value="BYPASS OF STOP CODON PROTEIN 5-RELATED"/>
    <property type="match status" value="1"/>
</dbReference>
<keyword evidence="5" id="KW-1185">Reference proteome</keyword>
<feature type="compositionally biased region" description="Low complexity" evidence="1">
    <location>
        <begin position="131"/>
        <end position="151"/>
    </location>
</feature>
<dbReference type="PANTHER" id="PTHR31904:SF1">
    <property type="entry name" value="BYPASS OF STOP CODON PROTEIN 5-RELATED"/>
    <property type="match status" value="1"/>
</dbReference>
<dbReference type="InterPro" id="IPR022794">
    <property type="entry name" value="Bul1_C"/>
</dbReference>
<organism evidence="4 5">
    <name type="scientific">[Candida] anglica</name>
    <dbReference type="NCBI Taxonomy" id="148631"/>
    <lineage>
        <taxon>Eukaryota</taxon>
        <taxon>Fungi</taxon>
        <taxon>Dikarya</taxon>
        <taxon>Ascomycota</taxon>
        <taxon>Saccharomycotina</taxon>
        <taxon>Pichiomycetes</taxon>
        <taxon>Debaryomycetaceae</taxon>
        <taxon>Kurtzmaniella</taxon>
    </lineage>
</organism>
<dbReference type="EMBL" id="OZ004253">
    <property type="protein sequence ID" value="CAK7893209.1"/>
    <property type="molecule type" value="Genomic_DNA"/>
</dbReference>
<protein>
    <submittedName>
        <fullName evidence="4">Uncharacterized protein</fullName>
    </submittedName>
</protein>
<dbReference type="Pfam" id="PF04426">
    <property type="entry name" value="Bul1_C"/>
    <property type="match status" value="1"/>
</dbReference>
<feature type="compositionally biased region" description="Polar residues" evidence="1">
    <location>
        <begin position="34"/>
        <end position="50"/>
    </location>
</feature>